<protein>
    <submittedName>
        <fullName evidence="1">Uncharacterized protein</fullName>
    </submittedName>
</protein>
<gene>
    <name evidence="1" type="ORF">L9F63_023298</name>
</gene>
<reference evidence="1" key="1">
    <citation type="journal article" date="2023" name="IScience">
        <title>Live-bearing cockroach genome reveals convergent evolutionary mechanisms linked to viviparity in insects and beyond.</title>
        <authorList>
            <person name="Fouks B."/>
            <person name="Harrison M.C."/>
            <person name="Mikhailova A.A."/>
            <person name="Marchal E."/>
            <person name="English S."/>
            <person name="Carruthers M."/>
            <person name="Jennings E.C."/>
            <person name="Chiamaka E.L."/>
            <person name="Frigard R.A."/>
            <person name="Pippel M."/>
            <person name="Attardo G.M."/>
            <person name="Benoit J.B."/>
            <person name="Bornberg-Bauer E."/>
            <person name="Tobe S.S."/>
        </authorList>
    </citation>
    <scope>NUCLEOTIDE SEQUENCE</scope>
    <source>
        <strain evidence="1">Stay&amp;Tobe</strain>
    </source>
</reference>
<feature type="non-terminal residue" evidence="1">
    <location>
        <position position="453"/>
    </location>
</feature>
<dbReference type="EMBL" id="JASPKZ010007901">
    <property type="protein sequence ID" value="KAJ9581524.1"/>
    <property type="molecule type" value="Genomic_DNA"/>
</dbReference>
<evidence type="ECO:0000313" key="1">
    <source>
        <dbReference type="EMBL" id="KAJ9581524.1"/>
    </source>
</evidence>
<accession>A0AAD7ZIX2</accession>
<dbReference type="AlphaFoldDB" id="A0AAD7ZIX2"/>
<dbReference type="Proteomes" id="UP001233999">
    <property type="component" value="Unassembled WGS sequence"/>
</dbReference>
<organism evidence="1 2">
    <name type="scientific">Diploptera punctata</name>
    <name type="common">Pacific beetle cockroach</name>
    <dbReference type="NCBI Taxonomy" id="6984"/>
    <lineage>
        <taxon>Eukaryota</taxon>
        <taxon>Metazoa</taxon>
        <taxon>Ecdysozoa</taxon>
        <taxon>Arthropoda</taxon>
        <taxon>Hexapoda</taxon>
        <taxon>Insecta</taxon>
        <taxon>Pterygota</taxon>
        <taxon>Neoptera</taxon>
        <taxon>Polyneoptera</taxon>
        <taxon>Dictyoptera</taxon>
        <taxon>Blattodea</taxon>
        <taxon>Blaberoidea</taxon>
        <taxon>Blaberidae</taxon>
        <taxon>Diplopterinae</taxon>
        <taxon>Diploptera</taxon>
    </lineage>
</organism>
<name>A0AAD7ZIX2_DIPPU</name>
<sequence>MLWDILLFFHWRTPILFRFFPRESGKMLWVVFSSSPTGVSRYSSDLSLGSRGKCCGTFSPLLPMEGSDILQVFSWGVGENVVGRFLLFSNWRVPDILQVIPSGVGENVVGRFRLFSRWRIPILFRFVHSGVGEMLWDVFFLFSHWRIPILFKVFPSGVLENVVGSFDLFSHWRVLIFFRFLPRESEKCCGTFSVLFSHWRIPIFFWFFPRESRENVVGRFLSPLLQLGGSQYGFGFYLLEVGENIVGCFLLFSHWRIPIFFRFVNRESGKMLWDIFSSSPTGGSRYSSGFSLGSRGICCWTFYPILPLEGFRYSTGFSLGSRFFPRESGKNVVGRFLLFCHWRVPIFFSTHWRIPIFFKVFPPRVGAFPSGVGENDFIPRESGFSVGSRGKCCGTFSPLLPLEDPDILQLVLSGVEKNVGENVIFPSGELGKMFFSLLKLYVYSQSRKNARGT</sequence>
<evidence type="ECO:0000313" key="2">
    <source>
        <dbReference type="Proteomes" id="UP001233999"/>
    </source>
</evidence>
<keyword evidence="2" id="KW-1185">Reference proteome</keyword>
<comment type="caution">
    <text evidence="1">The sequence shown here is derived from an EMBL/GenBank/DDBJ whole genome shotgun (WGS) entry which is preliminary data.</text>
</comment>
<reference evidence="1" key="2">
    <citation type="submission" date="2023-05" db="EMBL/GenBank/DDBJ databases">
        <authorList>
            <person name="Fouks B."/>
        </authorList>
    </citation>
    <scope>NUCLEOTIDE SEQUENCE</scope>
    <source>
        <strain evidence="1">Stay&amp;Tobe</strain>
        <tissue evidence="1">Testes</tissue>
    </source>
</reference>
<proteinExistence type="predicted"/>